<dbReference type="Proteomes" id="UP001596142">
    <property type="component" value="Unassembled WGS sequence"/>
</dbReference>
<feature type="transmembrane region" description="Helical" evidence="1">
    <location>
        <begin position="44"/>
        <end position="62"/>
    </location>
</feature>
<gene>
    <name evidence="2" type="ORF">ACFPU1_11880</name>
</gene>
<accession>A0ABW0YM04</accession>
<keyword evidence="1" id="KW-1133">Transmembrane helix</keyword>
<name>A0ABW0YM04_9BACI</name>
<proteinExistence type="predicted"/>
<keyword evidence="1" id="KW-0472">Membrane</keyword>
<dbReference type="Pfam" id="PF14143">
    <property type="entry name" value="YrhC"/>
    <property type="match status" value="1"/>
</dbReference>
<protein>
    <submittedName>
        <fullName evidence="2">YrhC family protein</fullName>
    </submittedName>
</protein>
<evidence type="ECO:0000256" key="1">
    <source>
        <dbReference type="SAM" id="Phobius"/>
    </source>
</evidence>
<comment type="caution">
    <text evidence="2">The sequence shown here is derived from an EMBL/GenBank/DDBJ whole genome shotgun (WGS) entry which is preliminary data.</text>
</comment>
<sequence length="104" mass="11929">MLKYVGMHIKEEGAWIMDNRKIDRKSAENSQEQIEAKAGDYKRFSFILLSLAAFITIGFFLPDTNTGFTEYPQITILTVFTLCGAAMVLHRISMKCWEEKDSNL</sequence>
<evidence type="ECO:0000313" key="2">
    <source>
        <dbReference type="EMBL" id="MFC5713485.1"/>
    </source>
</evidence>
<evidence type="ECO:0000313" key="3">
    <source>
        <dbReference type="Proteomes" id="UP001596142"/>
    </source>
</evidence>
<dbReference type="InterPro" id="IPR025418">
    <property type="entry name" value="YrhC-like"/>
</dbReference>
<organism evidence="2 3">
    <name type="scientific">Thalassorhabdus alkalitolerans</name>
    <dbReference type="NCBI Taxonomy" id="2282697"/>
    <lineage>
        <taxon>Bacteria</taxon>
        <taxon>Bacillati</taxon>
        <taxon>Bacillota</taxon>
        <taxon>Bacilli</taxon>
        <taxon>Bacillales</taxon>
        <taxon>Bacillaceae</taxon>
        <taxon>Thalassorhabdus</taxon>
    </lineage>
</organism>
<dbReference type="EMBL" id="JBHSOZ010000005">
    <property type="protein sequence ID" value="MFC5713485.1"/>
    <property type="molecule type" value="Genomic_DNA"/>
</dbReference>
<feature type="transmembrane region" description="Helical" evidence="1">
    <location>
        <begin position="74"/>
        <end position="92"/>
    </location>
</feature>
<reference evidence="3" key="1">
    <citation type="journal article" date="2019" name="Int. J. Syst. Evol. Microbiol.">
        <title>The Global Catalogue of Microorganisms (GCM) 10K type strain sequencing project: providing services to taxonomists for standard genome sequencing and annotation.</title>
        <authorList>
            <consortium name="The Broad Institute Genomics Platform"/>
            <consortium name="The Broad Institute Genome Sequencing Center for Infectious Disease"/>
            <person name="Wu L."/>
            <person name="Ma J."/>
        </authorList>
    </citation>
    <scope>NUCLEOTIDE SEQUENCE [LARGE SCALE GENOMIC DNA]</scope>
    <source>
        <strain evidence="3">CECT 7184</strain>
    </source>
</reference>
<keyword evidence="3" id="KW-1185">Reference proteome</keyword>
<keyword evidence="1" id="KW-0812">Transmembrane</keyword>